<evidence type="ECO:0000256" key="1">
    <source>
        <dbReference type="ARBA" id="ARBA00010272"/>
    </source>
</evidence>
<sequence length="351" mass="39832">MKGLSYQNGVIFIGTEHAGWAEWNKDGPAAAVIPLTFSSITNMLLHVFRAMPLWYRSIGTLLMFSVIVPFILQFFTEAAVPGMPFYGLLYFLMGTHFFFPKELRQFHGAEHKIFSFKGIKKRRNLYRIRKSIITNRYCSTNTVVLYFLLTAVGFLVTLPWLPWMTGLAAASYTAFPLSIVLHRIIQLPFMKSIRGPVLFLSYTVQRRISCAEPDRRHLRTALEAYRALAQIEFPHVLEEKKVDSPKEVDQMAIVDITVVPVGTASTSISEDVAAMQQVLDNHSDKINSQLTPMGTVLEGKLEDLLSIVKELHDIPFQRGAARVSTNIRIDDRRDTDNHNIAEKLTSVENKQ</sequence>
<dbReference type="InterPro" id="IPR051614">
    <property type="entry name" value="UPF0045_domain"/>
</dbReference>
<dbReference type="GO" id="GO:0005829">
    <property type="term" value="C:cytosol"/>
    <property type="evidence" value="ECO:0007669"/>
    <property type="project" value="TreeGrafter"/>
</dbReference>
<dbReference type="Proteomes" id="UP000199668">
    <property type="component" value="Unassembled WGS sequence"/>
</dbReference>
<dbReference type="InterPro" id="IPR029756">
    <property type="entry name" value="MTH1187/YkoF-like"/>
</dbReference>
<feature type="transmembrane region" description="Helical" evidence="2">
    <location>
        <begin position="143"/>
        <end position="161"/>
    </location>
</feature>
<feature type="domain" description="Thiamine-binding protein" evidence="3">
    <location>
        <begin position="254"/>
        <end position="348"/>
    </location>
</feature>
<protein>
    <submittedName>
        <fullName evidence="4">Uncharacterized protein, MTH1187 family</fullName>
    </submittedName>
</protein>
<proteinExistence type="inferred from homology"/>
<dbReference type="Pfam" id="PF07136">
    <property type="entry name" value="DUF1385"/>
    <property type="match status" value="1"/>
</dbReference>
<evidence type="ECO:0000313" key="4">
    <source>
        <dbReference type="EMBL" id="SFL67526.1"/>
    </source>
</evidence>
<gene>
    <name evidence="4" type="ORF">SAMN04488054_103240</name>
</gene>
<keyword evidence="2" id="KW-0472">Membrane</keyword>
<dbReference type="SUPFAM" id="SSF89957">
    <property type="entry name" value="MTH1187/YkoF-like"/>
    <property type="match status" value="1"/>
</dbReference>
<feature type="transmembrane region" description="Helical" evidence="2">
    <location>
        <begin position="53"/>
        <end position="72"/>
    </location>
</feature>
<dbReference type="EMBL" id="FOTY01000003">
    <property type="protein sequence ID" value="SFL67526.1"/>
    <property type="molecule type" value="Genomic_DNA"/>
</dbReference>
<dbReference type="PANTHER" id="PTHR33777:SF1">
    <property type="entry name" value="UPF0045 PROTEIN ECM15"/>
    <property type="match status" value="1"/>
</dbReference>
<feature type="transmembrane region" description="Helical" evidence="2">
    <location>
        <begin position="167"/>
        <end position="185"/>
    </location>
</feature>
<dbReference type="Pfam" id="PF01910">
    <property type="entry name" value="Thiamine_BP"/>
    <property type="match status" value="1"/>
</dbReference>
<dbReference type="AlphaFoldDB" id="A0A1I4JN32"/>
<dbReference type="OrthoDB" id="2147383at2"/>
<comment type="similarity">
    <text evidence="1">Belongs to the UPF0045 family.</text>
</comment>
<dbReference type="STRING" id="266892.SAMN04488054_103240"/>
<dbReference type="InterPro" id="IPR010787">
    <property type="entry name" value="DUF1385"/>
</dbReference>
<keyword evidence="5" id="KW-1185">Reference proteome</keyword>
<accession>A0A1I4JN32</accession>
<name>A0A1I4JN32_9BACI</name>
<evidence type="ECO:0000259" key="3">
    <source>
        <dbReference type="Pfam" id="PF01910"/>
    </source>
</evidence>
<keyword evidence="2" id="KW-0812">Transmembrane</keyword>
<dbReference type="NCBIfam" id="TIGR00106">
    <property type="entry name" value="MTH1187 family thiamine-binding protein"/>
    <property type="match status" value="1"/>
</dbReference>
<evidence type="ECO:0000313" key="5">
    <source>
        <dbReference type="Proteomes" id="UP000199668"/>
    </source>
</evidence>
<dbReference type="Gene3D" id="3.30.70.930">
    <property type="match status" value="1"/>
</dbReference>
<evidence type="ECO:0000256" key="2">
    <source>
        <dbReference type="SAM" id="Phobius"/>
    </source>
</evidence>
<keyword evidence="2" id="KW-1133">Transmembrane helix</keyword>
<organism evidence="4 5">
    <name type="scientific">Salibacterium qingdaonense</name>
    <dbReference type="NCBI Taxonomy" id="266892"/>
    <lineage>
        <taxon>Bacteria</taxon>
        <taxon>Bacillati</taxon>
        <taxon>Bacillota</taxon>
        <taxon>Bacilli</taxon>
        <taxon>Bacillales</taxon>
        <taxon>Bacillaceae</taxon>
    </lineage>
</organism>
<dbReference type="PANTHER" id="PTHR33777">
    <property type="entry name" value="UPF0045 PROTEIN ECM15"/>
    <property type="match status" value="1"/>
</dbReference>
<dbReference type="InterPro" id="IPR002767">
    <property type="entry name" value="Thiamine_BP"/>
</dbReference>
<feature type="transmembrane region" description="Helical" evidence="2">
    <location>
        <begin position="78"/>
        <end position="99"/>
    </location>
</feature>
<reference evidence="4 5" key="1">
    <citation type="submission" date="2016-10" db="EMBL/GenBank/DDBJ databases">
        <authorList>
            <person name="de Groot N.N."/>
        </authorList>
    </citation>
    <scope>NUCLEOTIDE SEQUENCE [LARGE SCALE GENOMIC DNA]</scope>
    <source>
        <strain evidence="4 5">CGMCC 1.6134</strain>
    </source>
</reference>
<dbReference type="RefSeq" id="WP_090925790.1">
    <property type="nucleotide sequence ID" value="NZ_FOTY01000003.1"/>
</dbReference>